<evidence type="ECO:0000313" key="1">
    <source>
        <dbReference type="EMBL" id="CAI2370825.1"/>
    </source>
</evidence>
<proteinExistence type="predicted"/>
<reference evidence="1" key="1">
    <citation type="submission" date="2023-07" db="EMBL/GenBank/DDBJ databases">
        <authorList>
            <consortium name="AG Swart"/>
            <person name="Singh M."/>
            <person name="Singh A."/>
            <person name="Seah K."/>
            <person name="Emmerich C."/>
        </authorList>
    </citation>
    <scope>NUCLEOTIDE SEQUENCE</scope>
    <source>
        <strain evidence="1">DP1</strain>
    </source>
</reference>
<sequence length="155" mass="17816">MITSCFELEENLSEEILDENVGKLSIMKPFHLENRISSSPFKKRPKKIKLSKISSVPSDNKRYKFWVSQNDPSVKNIRWCGKKESSQSVSTSTNLQSDIRSLLRKAIQLRNHRSYECSGGSNPCVRDSPLDKKAKTVTNEVSMKDIKNPFIFKNY</sequence>
<dbReference type="Proteomes" id="UP001295684">
    <property type="component" value="Unassembled WGS sequence"/>
</dbReference>
<protein>
    <submittedName>
        <fullName evidence="1">Uncharacterized protein</fullName>
    </submittedName>
</protein>
<keyword evidence="2" id="KW-1185">Reference proteome</keyword>
<name>A0AAD1XDU6_EUPCR</name>
<evidence type="ECO:0000313" key="2">
    <source>
        <dbReference type="Proteomes" id="UP001295684"/>
    </source>
</evidence>
<dbReference type="EMBL" id="CAMPGE010012041">
    <property type="protein sequence ID" value="CAI2370825.1"/>
    <property type="molecule type" value="Genomic_DNA"/>
</dbReference>
<comment type="caution">
    <text evidence="1">The sequence shown here is derived from an EMBL/GenBank/DDBJ whole genome shotgun (WGS) entry which is preliminary data.</text>
</comment>
<dbReference type="AlphaFoldDB" id="A0AAD1XDU6"/>
<organism evidence="1 2">
    <name type="scientific">Euplotes crassus</name>
    <dbReference type="NCBI Taxonomy" id="5936"/>
    <lineage>
        <taxon>Eukaryota</taxon>
        <taxon>Sar</taxon>
        <taxon>Alveolata</taxon>
        <taxon>Ciliophora</taxon>
        <taxon>Intramacronucleata</taxon>
        <taxon>Spirotrichea</taxon>
        <taxon>Hypotrichia</taxon>
        <taxon>Euplotida</taxon>
        <taxon>Euplotidae</taxon>
        <taxon>Moneuplotes</taxon>
    </lineage>
</organism>
<accession>A0AAD1XDU6</accession>
<gene>
    <name evidence="1" type="ORF">ECRASSUSDP1_LOCUS12144</name>
</gene>